<comment type="caution">
    <text evidence="1">The sequence shown here is derived from an EMBL/GenBank/DDBJ whole genome shotgun (WGS) entry which is preliminary data.</text>
</comment>
<evidence type="ECO:0000313" key="1">
    <source>
        <dbReference type="EMBL" id="MBU2787884.1"/>
    </source>
</evidence>
<sequence length="86" mass="9761">MAAQRWAGVIRRHDGKLLPVLGIDHRDNAIYLHVEGAAVDFWATPAELYRRGYRLAAAKPAVWDLWYRVMCKGVVGRNGDRAGRMK</sequence>
<gene>
    <name evidence="1" type="ORF">HFQ13_06655</name>
</gene>
<evidence type="ECO:0000313" key="2">
    <source>
        <dbReference type="Proteomes" id="UP001197378"/>
    </source>
</evidence>
<accession>A0AAE2YPN7</accession>
<organism evidence="1 2">
    <name type="scientific">Igneacidithiobacillus copahuensis</name>
    <dbReference type="NCBI Taxonomy" id="2724909"/>
    <lineage>
        <taxon>Bacteria</taxon>
        <taxon>Pseudomonadati</taxon>
        <taxon>Pseudomonadota</taxon>
        <taxon>Acidithiobacillia</taxon>
        <taxon>Acidithiobacillales</taxon>
        <taxon>Acidithiobacillaceae</taxon>
        <taxon>Igneacidithiobacillus</taxon>
    </lineage>
</organism>
<reference evidence="1" key="1">
    <citation type="journal article" date="2021" name="ISME J.">
        <title>Genomic evolution of the class Acidithiobacillia: deep-branching Proteobacteria living in extreme acidic conditions.</title>
        <authorList>
            <person name="Moya-Beltran A."/>
            <person name="Beard S."/>
            <person name="Rojas-Villalobos C."/>
            <person name="Issotta F."/>
            <person name="Gallardo Y."/>
            <person name="Ulloa R."/>
            <person name="Giaveno A."/>
            <person name="Degli Esposti M."/>
            <person name="Johnson D.B."/>
            <person name="Quatrini R."/>
        </authorList>
    </citation>
    <scope>NUCLEOTIDE SEQUENCE</scope>
    <source>
        <strain evidence="1">VAN18-1</strain>
    </source>
</reference>
<dbReference type="Proteomes" id="UP001197378">
    <property type="component" value="Unassembled WGS sequence"/>
</dbReference>
<dbReference type="RefSeq" id="WP_215885475.1">
    <property type="nucleotide sequence ID" value="NZ_JAAXYO010000087.1"/>
</dbReference>
<keyword evidence="2" id="KW-1185">Reference proteome</keyword>
<dbReference type="EMBL" id="JAAXYO010000087">
    <property type="protein sequence ID" value="MBU2787884.1"/>
    <property type="molecule type" value="Genomic_DNA"/>
</dbReference>
<proteinExistence type="predicted"/>
<dbReference type="AlphaFoldDB" id="A0AAE2YPN7"/>
<protein>
    <submittedName>
        <fullName evidence="1">Uncharacterized protein</fullName>
    </submittedName>
</protein>
<name>A0AAE2YPN7_9PROT</name>